<gene>
    <name evidence="2" type="ORF">GCM10009020_25150</name>
</gene>
<evidence type="ECO:0000313" key="2">
    <source>
        <dbReference type="EMBL" id="GAA0676330.1"/>
    </source>
</evidence>
<name>A0AAV3TDM8_9EURY</name>
<keyword evidence="3" id="KW-1185">Reference proteome</keyword>
<evidence type="ECO:0000313" key="3">
    <source>
        <dbReference type="Proteomes" id="UP001500420"/>
    </source>
</evidence>
<dbReference type="AlphaFoldDB" id="A0AAV3TDM8"/>
<reference evidence="2 3" key="1">
    <citation type="journal article" date="2019" name="Int. J. Syst. Evol. Microbiol.">
        <title>The Global Catalogue of Microorganisms (GCM) 10K type strain sequencing project: providing services to taxonomists for standard genome sequencing and annotation.</title>
        <authorList>
            <consortium name="The Broad Institute Genomics Platform"/>
            <consortium name="The Broad Institute Genome Sequencing Center for Infectious Disease"/>
            <person name="Wu L."/>
            <person name="Ma J."/>
        </authorList>
    </citation>
    <scope>NUCLEOTIDE SEQUENCE [LARGE SCALE GENOMIC DNA]</scope>
    <source>
        <strain evidence="2 3">JCM 16328</strain>
    </source>
</reference>
<dbReference type="Proteomes" id="UP001500420">
    <property type="component" value="Unassembled WGS sequence"/>
</dbReference>
<dbReference type="SUPFAM" id="SSF88713">
    <property type="entry name" value="Glycoside hydrolase/deacetylase"/>
    <property type="match status" value="1"/>
</dbReference>
<evidence type="ECO:0008006" key="4">
    <source>
        <dbReference type="Google" id="ProtNLM"/>
    </source>
</evidence>
<sequence length="310" mass="33753">MNRDFTFETYGELLDAGLESEYEFLTVREYLATDNEELPGQFVILRHDVDRKPENALAMARLEAARGVPSTYYVRTIDKTFRPGLIRRIEELGHEVGYHYEDMDRADGDVAAAHESFSAELARMRALVSVDTVCMHGNPLTAHDNRDMWDAGGGDSEAAAAGAATDGGGLTGKAKAAGGDAGTTESKSGTTSGVVASDEHGGTPTFDTYGLLGEAYLSMDFEDVTYFSDTGRTWRDGALKIKDHTMGEGDKRIQVDTTEELAALLRSDEVDRLCALTHPNRWARTPGEWAIESAKDYAINVAKRGINVVA</sequence>
<dbReference type="RefSeq" id="WP_343774389.1">
    <property type="nucleotide sequence ID" value="NZ_BAAADV010000006.1"/>
</dbReference>
<comment type="caution">
    <text evidence="2">The sequence shown here is derived from an EMBL/GenBank/DDBJ whole genome shotgun (WGS) entry which is preliminary data.</text>
</comment>
<evidence type="ECO:0000256" key="1">
    <source>
        <dbReference type="SAM" id="MobiDB-lite"/>
    </source>
</evidence>
<feature type="compositionally biased region" description="Low complexity" evidence="1">
    <location>
        <begin position="172"/>
        <end position="193"/>
    </location>
</feature>
<dbReference type="EMBL" id="BAAADV010000006">
    <property type="protein sequence ID" value="GAA0676330.1"/>
    <property type="molecule type" value="Genomic_DNA"/>
</dbReference>
<dbReference type="InterPro" id="IPR011330">
    <property type="entry name" value="Glyco_hydro/deAcase_b/a-brl"/>
</dbReference>
<accession>A0AAV3TDM8</accession>
<dbReference type="GO" id="GO:0005975">
    <property type="term" value="P:carbohydrate metabolic process"/>
    <property type="evidence" value="ECO:0007669"/>
    <property type="project" value="InterPro"/>
</dbReference>
<feature type="region of interest" description="Disordered" evidence="1">
    <location>
        <begin position="151"/>
        <end position="199"/>
    </location>
</feature>
<protein>
    <recommendedName>
        <fullName evidence="4">Polysaccharide deacetylase</fullName>
    </recommendedName>
</protein>
<organism evidence="2 3">
    <name type="scientific">Natronoarchaeum mannanilyticum</name>
    <dbReference type="NCBI Taxonomy" id="926360"/>
    <lineage>
        <taxon>Archaea</taxon>
        <taxon>Methanobacteriati</taxon>
        <taxon>Methanobacteriota</taxon>
        <taxon>Stenosarchaea group</taxon>
        <taxon>Halobacteria</taxon>
        <taxon>Halobacteriales</taxon>
        <taxon>Natronoarchaeaceae</taxon>
    </lineage>
</organism>
<proteinExistence type="predicted"/>